<dbReference type="Proteomes" id="UP000031443">
    <property type="component" value="Unassembled WGS sequence"/>
</dbReference>
<evidence type="ECO:0000313" key="4">
    <source>
        <dbReference type="Proteomes" id="UP000031443"/>
    </source>
</evidence>
<dbReference type="GO" id="GO:0004407">
    <property type="term" value="F:histone deacetylase activity"/>
    <property type="evidence" value="ECO:0007669"/>
    <property type="project" value="TreeGrafter"/>
</dbReference>
<organism evidence="3 4">
    <name type="scientific">Chelonia mydas</name>
    <name type="common">Green sea-turtle</name>
    <name type="synonym">Chelonia agassizi</name>
    <dbReference type="NCBI Taxonomy" id="8469"/>
    <lineage>
        <taxon>Eukaryota</taxon>
        <taxon>Metazoa</taxon>
        <taxon>Chordata</taxon>
        <taxon>Craniata</taxon>
        <taxon>Vertebrata</taxon>
        <taxon>Euteleostomi</taxon>
        <taxon>Archelosauria</taxon>
        <taxon>Testudinata</taxon>
        <taxon>Testudines</taxon>
        <taxon>Cryptodira</taxon>
        <taxon>Durocryptodira</taxon>
        <taxon>Americhelydia</taxon>
        <taxon>Chelonioidea</taxon>
        <taxon>Cheloniidae</taxon>
        <taxon>Chelonia</taxon>
    </lineage>
</organism>
<reference evidence="4" key="1">
    <citation type="journal article" date="2013" name="Nat. Genet.">
        <title>The draft genomes of soft-shell turtle and green sea turtle yield insights into the development and evolution of the turtle-specific body plan.</title>
        <authorList>
            <person name="Wang Z."/>
            <person name="Pascual-Anaya J."/>
            <person name="Zadissa A."/>
            <person name="Li W."/>
            <person name="Niimura Y."/>
            <person name="Huang Z."/>
            <person name="Li C."/>
            <person name="White S."/>
            <person name="Xiong Z."/>
            <person name="Fang D."/>
            <person name="Wang B."/>
            <person name="Ming Y."/>
            <person name="Chen Y."/>
            <person name="Zheng Y."/>
            <person name="Kuraku S."/>
            <person name="Pignatelli M."/>
            <person name="Herrero J."/>
            <person name="Beal K."/>
            <person name="Nozawa M."/>
            <person name="Li Q."/>
            <person name="Wang J."/>
            <person name="Zhang H."/>
            <person name="Yu L."/>
            <person name="Shigenobu S."/>
            <person name="Wang J."/>
            <person name="Liu J."/>
            <person name="Flicek P."/>
            <person name="Searle S."/>
            <person name="Wang J."/>
            <person name="Kuratani S."/>
            <person name="Yin Y."/>
            <person name="Aken B."/>
            <person name="Zhang G."/>
            <person name="Irie N."/>
        </authorList>
    </citation>
    <scope>NUCLEOTIDE SEQUENCE [LARGE SCALE GENOMIC DNA]</scope>
</reference>
<protein>
    <submittedName>
        <fullName evidence="3">Histone deacetylase 4</fullName>
    </submittedName>
</protein>
<dbReference type="GO" id="GO:0040029">
    <property type="term" value="P:epigenetic regulation of gene expression"/>
    <property type="evidence" value="ECO:0007669"/>
    <property type="project" value="TreeGrafter"/>
</dbReference>
<feature type="region of interest" description="Disordered" evidence="1">
    <location>
        <begin position="75"/>
        <end position="114"/>
    </location>
</feature>
<keyword evidence="4" id="KW-1185">Reference proteome</keyword>
<sequence>MGVTIHTVTRVIRTVIMPIANEFDPDIILVSAGFDAVEGHDAPLGGYRVTAKLQEATRTHQYKCEQKVDLQTTDEFSQNSRTKRATQLTAAHRTMDNGPSSAAKSHRRSLSTGEDTVTQPYGVEIHQPQNVLTQIQTDIILLSKCKQMDIIPNGLKVKNPLRSTYYTDYGFGHLTKQLLKLAAGRVVLALEGGHDLTAICDASEACVNALLGNELEPLPEDMLHQTPNMNAMASLQKTTEIQSKYWKSVKPYPVLVGCALAETQKREREETETVSAMASLSVGAEQSFSREGNSEVNNKTLIDFNGRKIGPCICKFRAPLLFDYTITRYSIALWDMTEAYGEYQHSL</sequence>
<dbReference type="InterPro" id="IPR023801">
    <property type="entry name" value="His_deacetylse_dom"/>
</dbReference>
<gene>
    <name evidence="3" type="ORF">UY3_16304</name>
</gene>
<evidence type="ECO:0000259" key="2">
    <source>
        <dbReference type="Pfam" id="PF00850"/>
    </source>
</evidence>
<dbReference type="EMBL" id="KB577554">
    <property type="protein sequence ID" value="EMP26618.1"/>
    <property type="molecule type" value="Genomic_DNA"/>
</dbReference>
<dbReference type="PANTHER" id="PTHR10625">
    <property type="entry name" value="HISTONE DEACETYLASE HDAC1-RELATED"/>
    <property type="match status" value="1"/>
</dbReference>
<dbReference type="AlphaFoldDB" id="M7B3D0"/>
<feature type="compositionally biased region" description="Polar residues" evidence="1">
    <location>
        <begin position="75"/>
        <end position="89"/>
    </location>
</feature>
<dbReference type="PANTHER" id="PTHR10625:SF41">
    <property type="entry name" value="HISTONE DEACETYLASE 9"/>
    <property type="match status" value="1"/>
</dbReference>
<evidence type="ECO:0000256" key="1">
    <source>
        <dbReference type="SAM" id="MobiDB-lite"/>
    </source>
</evidence>
<dbReference type="SUPFAM" id="SSF52768">
    <property type="entry name" value="Arginase/deacetylase"/>
    <property type="match status" value="2"/>
</dbReference>
<name>M7B3D0_CHEMY</name>
<dbReference type="InterPro" id="IPR023696">
    <property type="entry name" value="Ureohydrolase_dom_sf"/>
</dbReference>
<dbReference type="STRING" id="8469.M7B3D0"/>
<dbReference type="Pfam" id="PF00850">
    <property type="entry name" value="Hist_deacetyl"/>
    <property type="match status" value="1"/>
</dbReference>
<dbReference type="GO" id="GO:0000118">
    <property type="term" value="C:histone deacetylase complex"/>
    <property type="evidence" value="ECO:0007669"/>
    <property type="project" value="TreeGrafter"/>
</dbReference>
<accession>M7B3D0</accession>
<feature type="domain" description="Histone deacetylase" evidence="2">
    <location>
        <begin position="6"/>
        <end position="57"/>
    </location>
</feature>
<proteinExistence type="predicted"/>
<dbReference type="Gene3D" id="3.40.800.20">
    <property type="entry name" value="Histone deacetylase domain"/>
    <property type="match status" value="2"/>
</dbReference>
<evidence type="ECO:0000313" key="3">
    <source>
        <dbReference type="EMBL" id="EMP26618.1"/>
    </source>
</evidence>
<dbReference type="InterPro" id="IPR037138">
    <property type="entry name" value="His_deacetylse_dom_sf"/>
</dbReference>